<protein>
    <submittedName>
        <fullName evidence="2">Lipase</fullName>
    </submittedName>
</protein>
<dbReference type="PIRSF" id="PIRSF029171">
    <property type="entry name" value="Esterase_LipA"/>
    <property type="match status" value="1"/>
</dbReference>
<name>A0ABX8CJS3_9NOCA</name>
<dbReference type="InterPro" id="IPR029058">
    <property type="entry name" value="AB_hydrolase_fold"/>
</dbReference>
<reference evidence="2 3" key="1">
    <citation type="submission" date="2021-04" db="EMBL/GenBank/DDBJ databases">
        <title>Nocardia tengchongensis.</title>
        <authorList>
            <person name="Zhuang k."/>
            <person name="Ran Y."/>
            <person name="Li W."/>
        </authorList>
    </citation>
    <scope>NUCLEOTIDE SEQUENCE [LARGE SCALE GENOMIC DNA]</scope>
    <source>
        <strain evidence="2 3">CFH S0057</strain>
    </source>
</reference>
<proteinExistence type="predicted"/>
<gene>
    <name evidence="2" type="ORF">KHQ06_19925</name>
</gene>
<dbReference type="PROSITE" id="PS51257">
    <property type="entry name" value="PROKAR_LIPOPROTEIN"/>
    <property type="match status" value="1"/>
</dbReference>
<feature type="signal peptide" evidence="1">
    <location>
        <begin position="1"/>
        <end position="41"/>
    </location>
</feature>
<organism evidence="2 3">
    <name type="scientific">Nocardia tengchongensis</name>
    <dbReference type="NCBI Taxonomy" id="2055889"/>
    <lineage>
        <taxon>Bacteria</taxon>
        <taxon>Bacillati</taxon>
        <taxon>Actinomycetota</taxon>
        <taxon>Actinomycetes</taxon>
        <taxon>Mycobacteriales</taxon>
        <taxon>Nocardiaceae</taxon>
        <taxon>Nocardia</taxon>
    </lineage>
</organism>
<dbReference type="Gene3D" id="1.10.260.130">
    <property type="match status" value="1"/>
</dbReference>
<accession>A0ABX8CJS3</accession>
<evidence type="ECO:0000313" key="3">
    <source>
        <dbReference type="Proteomes" id="UP000683310"/>
    </source>
</evidence>
<keyword evidence="3" id="KW-1185">Reference proteome</keyword>
<dbReference type="Pfam" id="PF03583">
    <property type="entry name" value="LIP"/>
    <property type="match status" value="1"/>
</dbReference>
<dbReference type="PANTHER" id="PTHR34853:SF1">
    <property type="entry name" value="LIPASE 5"/>
    <property type="match status" value="1"/>
</dbReference>
<dbReference type="InterPro" id="IPR005152">
    <property type="entry name" value="Lipase_secreted"/>
</dbReference>
<feature type="chain" id="PRO_5045855896" evidence="1">
    <location>
        <begin position="42"/>
        <end position="443"/>
    </location>
</feature>
<dbReference type="SUPFAM" id="SSF53474">
    <property type="entry name" value="alpha/beta-Hydrolases"/>
    <property type="match status" value="1"/>
</dbReference>
<keyword evidence="1" id="KW-0732">Signal</keyword>
<evidence type="ECO:0000256" key="1">
    <source>
        <dbReference type="SAM" id="SignalP"/>
    </source>
</evidence>
<sequence length="443" mass="46354">MPRQQYSSVPTGRRTISVVKVAALAALAVAASCAAVTPAAAEPVNDFYYPPQEFDATPGAVIKTEGMSVLPAVPAADGSWPLPAQRVMYTSRTQNDTPVAVTGTFIDSTRPWQGQGPRPTVLIAPGTVGQGDQCALSLAFPTGMYASLTPPTFSANQEAIAAFAWNALGARVFVTDYIGMGTLGIHTYANRIEEAHAVLDAARAANRLAGTGADTPLAFWGYSQGGGASAAAAEMQPGYAPELNLKGTWAGAPTADLSAILDRIEGSLIGGAVGFALNGFLDRYPELKPELDARVTPAGHGLLDELSNACIGDVIALHPFLRTNAFTVDQRPLVEHMREIPAIQQILRQQRIGSLTPASPVLITSGVNDDTVPYGQAKQLANDWCAAGATVTFRTDELPPILPGATIPNHFGPELIDGFGTNNAIGYLMDRLNGTPLSGCAFS</sequence>
<dbReference type="PANTHER" id="PTHR34853">
    <property type="match status" value="1"/>
</dbReference>
<dbReference type="EMBL" id="CP074371">
    <property type="protein sequence ID" value="QVI18795.1"/>
    <property type="molecule type" value="Genomic_DNA"/>
</dbReference>
<evidence type="ECO:0000313" key="2">
    <source>
        <dbReference type="EMBL" id="QVI18795.1"/>
    </source>
</evidence>
<dbReference type="Gene3D" id="3.40.50.1820">
    <property type="entry name" value="alpha/beta hydrolase"/>
    <property type="match status" value="1"/>
</dbReference>
<dbReference type="Proteomes" id="UP000683310">
    <property type="component" value="Chromosome"/>
</dbReference>